<dbReference type="InterPro" id="IPR041698">
    <property type="entry name" value="Methyltransf_25"/>
</dbReference>
<dbReference type="InterPro" id="IPR029063">
    <property type="entry name" value="SAM-dependent_MTases_sf"/>
</dbReference>
<evidence type="ECO:0000313" key="5">
    <source>
        <dbReference type="Proteomes" id="UP001500979"/>
    </source>
</evidence>
<sequence length="218" mass="23336">MSDITDAATYWDAYAARTAAHAAEEPAFGWTQYPHWGPGRELLGSPRTALELGCGRGDAVAALAGAGVDATGIDLSGEQHEYAQRRWGEVDGARFVQADVTEFLSRTQQQWDAVYSIWGAVWFTDPAGLLPLVHDRLAPGGTLVFSHAPPVPGAYGVQGMYANGFKGKAVFVYRWSYEPGQWAALLGEFGFTGINARVQPAPDDGLVGTLIVQAHRGG</sequence>
<dbReference type="Gene3D" id="3.40.50.150">
    <property type="entry name" value="Vaccinia Virus protein VP39"/>
    <property type="match status" value="1"/>
</dbReference>
<evidence type="ECO:0000256" key="1">
    <source>
        <dbReference type="ARBA" id="ARBA00022603"/>
    </source>
</evidence>
<proteinExistence type="predicted"/>
<evidence type="ECO:0000256" key="2">
    <source>
        <dbReference type="ARBA" id="ARBA00022679"/>
    </source>
</evidence>
<dbReference type="EMBL" id="BAAAUX010000015">
    <property type="protein sequence ID" value="GAA2798872.1"/>
    <property type="molecule type" value="Genomic_DNA"/>
</dbReference>
<gene>
    <name evidence="4" type="ORF">GCM10010470_37560</name>
</gene>
<dbReference type="Proteomes" id="UP001500979">
    <property type="component" value="Unassembled WGS sequence"/>
</dbReference>
<accession>A0ABN3VFU4</accession>
<comment type="caution">
    <text evidence="4">The sequence shown here is derived from an EMBL/GenBank/DDBJ whole genome shotgun (WGS) entry which is preliminary data.</text>
</comment>
<name>A0ABN3VFU4_9PSEU</name>
<keyword evidence="2" id="KW-0808">Transferase</keyword>
<reference evidence="4 5" key="1">
    <citation type="journal article" date="2019" name="Int. J. Syst. Evol. Microbiol.">
        <title>The Global Catalogue of Microorganisms (GCM) 10K type strain sequencing project: providing services to taxonomists for standard genome sequencing and annotation.</title>
        <authorList>
            <consortium name="The Broad Institute Genomics Platform"/>
            <consortium name="The Broad Institute Genome Sequencing Center for Infectious Disease"/>
            <person name="Wu L."/>
            <person name="Ma J."/>
        </authorList>
    </citation>
    <scope>NUCLEOTIDE SEQUENCE [LARGE SCALE GENOMIC DNA]</scope>
    <source>
        <strain evidence="4 5">JCM 9383</strain>
    </source>
</reference>
<dbReference type="CDD" id="cd02440">
    <property type="entry name" value="AdoMet_MTases"/>
    <property type="match status" value="1"/>
</dbReference>
<evidence type="ECO:0000259" key="3">
    <source>
        <dbReference type="Pfam" id="PF13649"/>
    </source>
</evidence>
<keyword evidence="5" id="KW-1185">Reference proteome</keyword>
<feature type="domain" description="Methyltransferase" evidence="3">
    <location>
        <begin position="50"/>
        <end position="141"/>
    </location>
</feature>
<dbReference type="PANTHER" id="PTHR43861">
    <property type="entry name" value="TRANS-ACONITATE 2-METHYLTRANSFERASE-RELATED"/>
    <property type="match status" value="1"/>
</dbReference>
<organism evidence="4 5">
    <name type="scientific">Saccharopolyspora taberi</name>
    <dbReference type="NCBI Taxonomy" id="60895"/>
    <lineage>
        <taxon>Bacteria</taxon>
        <taxon>Bacillati</taxon>
        <taxon>Actinomycetota</taxon>
        <taxon>Actinomycetes</taxon>
        <taxon>Pseudonocardiales</taxon>
        <taxon>Pseudonocardiaceae</taxon>
        <taxon>Saccharopolyspora</taxon>
    </lineage>
</organism>
<dbReference type="PANTHER" id="PTHR43861:SF1">
    <property type="entry name" value="TRANS-ACONITATE 2-METHYLTRANSFERASE"/>
    <property type="match status" value="1"/>
</dbReference>
<protein>
    <recommendedName>
        <fullName evidence="3">Methyltransferase domain-containing protein</fullName>
    </recommendedName>
</protein>
<keyword evidence="1" id="KW-0489">Methyltransferase</keyword>
<dbReference type="Pfam" id="PF13649">
    <property type="entry name" value="Methyltransf_25"/>
    <property type="match status" value="1"/>
</dbReference>
<dbReference type="SUPFAM" id="SSF53335">
    <property type="entry name" value="S-adenosyl-L-methionine-dependent methyltransferases"/>
    <property type="match status" value="1"/>
</dbReference>
<dbReference type="RefSeq" id="WP_344681464.1">
    <property type="nucleotide sequence ID" value="NZ_BAAAUX010000015.1"/>
</dbReference>
<evidence type="ECO:0000313" key="4">
    <source>
        <dbReference type="EMBL" id="GAA2798872.1"/>
    </source>
</evidence>